<feature type="region of interest" description="Disordered" evidence="1">
    <location>
        <begin position="1"/>
        <end position="33"/>
    </location>
</feature>
<keyword evidence="3" id="KW-1185">Reference proteome</keyword>
<gene>
    <name evidence="2" type="ORF">GCM10009754_33810</name>
</gene>
<sequence length="55" mass="6022">MGDVQSGRTDTLPSWVSGELPSAGSGGWSSRQTTMHKRDLAHCHAGHKQGRWIVY</sequence>
<evidence type="ECO:0000313" key="2">
    <source>
        <dbReference type="EMBL" id="GAA1960456.1"/>
    </source>
</evidence>
<comment type="caution">
    <text evidence="2">The sequence shown here is derived from an EMBL/GenBank/DDBJ whole genome shotgun (WGS) entry which is preliminary data.</text>
</comment>
<evidence type="ECO:0000313" key="3">
    <source>
        <dbReference type="Proteomes" id="UP001501116"/>
    </source>
</evidence>
<evidence type="ECO:0000256" key="1">
    <source>
        <dbReference type="SAM" id="MobiDB-lite"/>
    </source>
</evidence>
<reference evidence="2 3" key="1">
    <citation type="journal article" date="2019" name="Int. J. Syst. Evol. Microbiol.">
        <title>The Global Catalogue of Microorganisms (GCM) 10K type strain sequencing project: providing services to taxonomists for standard genome sequencing and annotation.</title>
        <authorList>
            <consortium name="The Broad Institute Genomics Platform"/>
            <consortium name="The Broad Institute Genome Sequencing Center for Infectious Disease"/>
            <person name="Wu L."/>
            <person name="Ma J."/>
        </authorList>
    </citation>
    <scope>NUCLEOTIDE SEQUENCE [LARGE SCALE GENOMIC DNA]</scope>
    <source>
        <strain evidence="2 3">JCM 14545</strain>
    </source>
</reference>
<feature type="compositionally biased region" description="Polar residues" evidence="1">
    <location>
        <begin position="1"/>
        <end position="14"/>
    </location>
</feature>
<name>A0ABN2QYI2_9PSEU</name>
<protein>
    <submittedName>
        <fullName evidence="2">Uncharacterized protein</fullName>
    </submittedName>
</protein>
<organism evidence="2 3">
    <name type="scientific">Amycolatopsis minnesotensis</name>
    <dbReference type="NCBI Taxonomy" id="337894"/>
    <lineage>
        <taxon>Bacteria</taxon>
        <taxon>Bacillati</taxon>
        <taxon>Actinomycetota</taxon>
        <taxon>Actinomycetes</taxon>
        <taxon>Pseudonocardiales</taxon>
        <taxon>Pseudonocardiaceae</taxon>
        <taxon>Amycolatopsis</taxon>
    </lineage>
</organism>
<dbReference type="EMBL" id="BAAANN010000012">
    <property type="protein sequence ID" value="GAA1960456.1"/>
    <property type="molecule type" value="Genomic_DNA"/>
</dbReference>
<dbReference type="Proteomes" id="UP001501116">
    <property type="component" value="Unassembled WGS sequence"/>
</dbReference>
<proteinExistence type="predicted"/>
<accession>A0ABN2QYI2</accession>